<evidence type="ECO:0000313" key="6">
    <source>
        <dbReference type="Proteomes" id="UP000694568"/>
    </source>
</evidence>
<feature type="compositionally biased region" description="Polar residues" evidence="3">
    <location>
        <begin position="82"/>
        <end position="92"/>
    </location>
</feature>
<dbReference type="InterPro" id="IPR029273">
    <property type="entry name" value="Cdc42_effect-like"/>
</dbReference>
<dbReference type="PANTHER" id="PTHR15344">
    <property type="entry name" value="CDC42 EFFECTOR PROTEIN BORG"/>
    <property type="match status" value="1"/>
</dbReference>
<dbReference type="AlphaFoldDB" id="A0A8C9ZB23"/>
<proteinExistence type="inferred from homology"/>
<evidence type="ECO:0000313" key="5">
    <source>
        <dbReference type="Ensembl" id="ENSSLUP00000037495.1"/>
    </source>
</evidence>
<evidence type="ECO:0000256" key="1">
    <source>
        <dbReference type="ARBA" id="ARBA00004184"/>
    </source>
</evidence>
<comment type="subcellular location">
    <subcellularLocation>
        <location evidence="1">Endomembrane system</location>
        <topology evidence="1">Peripheral membrane protein</topology>
    </subcellularLocation>
</comment>
<reference evidence="5" key="1">
    <citation type="submission" date="2025-08" db="UniProtKB">
        <authorList>
            <consortium name="Ensembl"/>
        </authorList>
    </citation>
    <scope>IDENTIFICATION</scope>
</reference>
<dbReference type="SMART" id="SM00285">
    <property type="entry name" value="PBD"/>
    <property type="match status" value="1"/>
</dbReference>
<dbReference type="Proteomes" id="UP000694568">
    <property type="component" value="Unplaced"/>
</dbReference>
<dbReference type="InterPro" id="IPR051296">
    <property type="entry name" value="Cdc42_Effector_BORG/CEP"/>
</dbReference>
<evidence type="ECO:0000259" key="4">
    <source>
        <dbReference type="PROSITE" id="PS50108"/>
    </source>
</evidence>
<organism evidence="5 6">
    <name type="scientific">Sander lucioperca</name>
    <name type="common">Pike-perch</name>
    <name type="synonym">Perca lucioperca</name>
    <dbReference type="NCBI Taxonomy" id="283035"/>
    <lineage>
        <taxon>Eukaryota</taxon>
        <taxon>Metazoa</taxon>
        <taxon>Chordata</taxon>
        <taxon>Craniata</taxon>
        <taxon>Vertebrata</taxon>
        <taxon>Euteleostomi</taxon>
        <taxon>Actinopterygii</taxon>
        <taxon>Neopterygii</taxon>
        <taxon>Teleostei</taxon>
        <taxon>Neoteleostei</taxon>
        <taxon>Acanthomorphata</taxon>
        <taxon>Eupercaria</taxon>
        <taxon>Perciformes</taxon>
        <taxon>Percoidei</taxon>
        <taxon>Percidae</taxon>
        <taxon>Luciopercinae</taxon>
        <taxon>Sander</taxon>
    </lineage>
</organism>
<dbReference type="Ensembl" id="ENSSLUT00000038652.1">
    <property type="protein sequence ID" value="ENSSLUP00000037495.1"/>
    <property type="gene ID" value="ENSSLUG00000016729.1"/>
</dbReference>
<dbReference type="GO" id="GO:0007266">
    <property type="term" value="P:Rho protein signal transduction"/>
    <property type="evidence" value="ECO:0007669"/>
    <property type="project" value="TreeGrafter"/>
</dbReference>
<dbReference type="GeneTree" id="ENSGT00940000162969"/>
<sequence length="190" mass="20612">MPLHKSTRAPRLDPTMISAPLGDFRHTMHIGRGGDAFGDTSFLSTLGPSPASPDPESPGMMPATDPQVAVNHSDLYSDAPGSPQNNELQHSESVSSFDLDLDLGPSMLGDVLGVMDGLGLDSNEEDVFNPKSGLNRMQTGFKNKDVQFDDVAQLEKTFNVLSVKGSRFVIDCHFHQRNQYVIEVITVKGL</sequence>
<dbReference type="GO" id="GO:0031267">
    <property type="term" value="F:small GTPase binding"/>
    <property type="evidence" value="ECO:0007669"/>
    <property type="project" value="TreeGrafter"/>
</dbReference>
<dbReference type="Pfam" id="PF14957">
    <property type="entry name" value="BORG_CEP"/>
    <property type="match status" value="1"/>
</dbReference>
<protein>
    <submittedName>
        <fullName evidence="5">CDC42 effector protein (Rho GTPase binding) 5</fullName>
    </submittedName>
</protein>
<feature type="region of interest" description="Disordered" evidence="3">
    <location>
        <begin position="39"/>
        <end position="92"/>
    </location>
</feature>
<dbReference type="GO" id="GO:0005737">
    <property type="term" value="C:cytoplasm"/>
    <property type="evidence" value="ECO:0007669"/>
    <property type="project" value="UniProtKB-ARBA"/>
</dbReference>
<feature type="domain" description="CRIB" evidence="4">
    <location>
        <begin position="17"/>
        <end position="31"/>
    </location>
</feature>
<dbReference type="CDD" id="cd00132">
    <property type="entry name" value="CRIB"/>
    <property type="match status" value="1"/>
</dbReference>
<accession>A0A8C9ZB23</accession>
<dbReference type="GO" id="GO:0030838">
    <property type="term" value="P:positive regulation of actin filament polymerization"/>
    <property type="evidence" value="ECO:0007669"/>
    <property type="project" value="TreeGrafter"/>
</dbReference>
<dbReference type="Pfam" id="PF00786">
    <property type="entry name" value="PBD"/>
    <property type="match status" value="1"/>
</dbReference>
<evidence type="ECO:0000256" key="3">
    <source>
        <dbReference type="SAM" id="MobiDB-lite"/>
    </source>
</evidence>
<comment type="similarity">
    <text evidence="2">Belongs to the BORG/CEP family.</text>
</comment>
<dbReference type="GO" id="GO:0005886">
    <property type="term" value="C:plasma membrane"/>
    <property type="evidence" value="ECO:0007669"/>
    <property type="project" value="TreeGrafter"/>
</dbReference>
<dbReference type="PANTHER" id="PTHR15344:SF15">
    <property type="entry name" value="CDC42 EFFECTOR PROTEIN 5"/>
    <property type="match status" value="1"/>
</dbReference>
<reference evidence="5" key="2">
    <citation type="submission" date="2025-09" db="UniProtKB">
        <authorList>
            <consortium name="Ensembl"/>
        </authorList>
    </citation>
    <scope>IDENTIFICATION</scope>
</reference>
<name>A0A8C9ZB23_SANLU</name>
<dbReference type="InterPro" id="IPR000095">
    <property type="entry name" value="CRIB_dom"/>
</dbReference>
<dbReference type="GO" id="GO:0008360">
    <property type="term" value="P:regulation of cell shape"/>
    <property type="evidence" value="ECO:0007669"/>
    <property type="project" value="TreeGrafter"/>
</dbReference>
<dbReference type="GO" id="GO:0031274">
    <property type="term" value="P:positive regulation of pseudopodium assembly"/>
    <property type="evidence" value="ECO:0007669"/>
    <property type="project" value="TreeGrafter"/>
</dbReference>
<dbReference type="GO" id="GO:0005856">
    <property type="term" value="C:cytoskeleton"/>
    <property type="evidence" value="ECO:0007669"/>
    <property type="project" value="TreeGrafter"/>
</dbReference>
<dbReference type="GO" id="GO:0012505">
    <property type="term" value="C:endomembrane system"/>
    <property type="evidence" value="ECO:0007669"/>
    <property type="project" value="UniProtKB-SubCell"/>
</dbReference>
<dbReference type="PROSITE" id="PS50108">
    <property type="entry name" value="CRIB"/>
    <property type="match status" value="1"/>
</dbReference>
<evidence type="ECO:0000256" key="2">
    <source>
        <dbReference type="ARBA" id="ARBA00010770"/>
    </source>
</evidence>
<keyword evidence="6" id="KW-1185">Reference proteome</keyword>